<organism evidence="1 2">
    <name type="scientific">Clostridium tagluense</name>
    <dbReference type="NCBI Taxonomy" id="360422"/>
    <lineage>
        <taxon>Bacteria</taxon>
        <taxon>Bacillati</taxon>
        <taxon>Bacillota</taxon>
        <taxon>Clostridia</taxon>
        <taxon>Eubacteriales</taxon>
        <taxon>Clostridiaceae</taxon>
        <taxon>Clostridium</taxon>
    </lineage>
</organism>
<reference evidence="1 2" key="1">
    <citation type="submission" date="2018-11" db="EMBL/GenBank/DDBJ databases">
        <title>Genome sequencing and assembly of Clostridium tagluense strain A121.</title>
        <authorList>
            <person name="Murakami T."/>
            <person name="Segawa T."/>
            <person name="Shcherbakova V.A."/>
            <person name="Mori H."/>
            <person name="Yoshimura Y."/>
        </authorList>
    </citation>
    <scope>NUCLEOTIDE SEQUENCE [LARGE SCALE GENOMIC DNA]</scope>
    <source>
        <strain evidence="1 2">A121</strain>
    </source>
</reference>
<proteinExistence type="predicted"/>
<name>A0A401UQD8_9CLOT</name>
<evidence type="ECO:0000313" key="1">
    <source>
        <dbReference type="EMBL" id="GCD11749.1"/>
    </source>
</evidence>
<sequence length="57" mass="6859">MEEDILKLQEILIVYDETIFNEDWSYRDSDEVIQAIVKIWNQMSSKHKVDMNLLLSK</sequence>
<gene>
    <name evidence="1" type="ORF">Ctaglu_33720</name>
</gene>
<dbReference type="EMBL" id="BHYK01000021">
    <property type="protein sequence ID" value="GCD11749.1"/>
    <property type="molecule type" value="Genomic_DNA"/>
</dbReference>
<evidence type="ECO:0000313" key="2">
    <source>
        <dbReference type="Proteomes" id="UP000287872"/>
    </source>
</evidence>
<accession>A0A401UQD8</accession>
<dbReference type="RefSeq" id="WP_185732770.1">
    <property type="nucleotide sequence ID" value="NZ_BHYK01000021.1"/>
</dbReference>
<protein>
    <submittedName>
        <fullName evidence="1">Uncharacterized protein</fullName>
    </submittedName>
</protein>
<comment type="caution">
    <text evidence="1">The sequence shown here is derived from an EMBL/GenBank/DDBJ whole genome shotgun (WGS) entry which is preliminary data.</text>
</comment>
<dbReference type="Proteomes" id="UP000287872">
    <property type="component" value="Unassembled WGS sequence"/>
</dbReference>
<keyword evidence="2" id="KW-1185">Reference proteome</keyword>
<dbReference type="AlphaFoldDB" id="A0A401UQD8"/>